<dbReference type="SUPFAM" id="SSF51735">
    <property type="entry name" value="NAD(P)-binding Rossmann-fold domains"/>
    <property type="match status" value="1"/>
</dbReference>
<feature type="domain" description="NmrA-like" evidence="3">
    <location>
        <begin position="2"/>
        <end position="253"/>
    </location>
</feature>
<proteinExistence type="predicted"/>
<evidence type="ECO:0000313" key="5">
    <source>
        <dbReference type="Proteomes" id="UP000799441"/>
    </source>
</evidence>
<organism evidence="4 5">
    <name type="scientific">Polychaeton citri CBS 116435</name>
    <dbReference type="NCBI Taxonomy" id="1314669"/>
    <lineage>
        <taxon>Eukaryota</taxon>
        <taxon>Fungi</taxon>
        <taxon>Dikarya</taxon>
        <taxon>Ascomycota</taxon>
        <taxon>Pezizomycotina</taxon>
        <taxon>Dothideomycetes</taxon>
        <taxon>Dothideomycetidae</taxon>
        <taxon>Capnodiales</taxon>
        <taxon>Capnodiaceae</taxon>
        <taxon>Polychaeton</taxon>
    </lineage>
</organism>
<dbReference type="InterPro" id="IPR045312">
    <property type="entry name" value="PCBER-like"/>
</dbReference>
<dbReference type="Gene3D" id="3.90.25.10">
    <property type="entry name" value="UDP-galactose 4-epimerase, domain 1"/>
    <property type="match status" value="1"/>
</dbReference>
<dbReference type="PANTHER" id="PTHR47706:SF6">
    <property type="entry name" value="NMRA-LIKE FAMILY PROTEIN (AFU_ORTHOLOGUE AFUA_6G00280)"/>
    <property type="match status" value="1"/>
</dbReference>
<evidence type="ECO:0000256" key="1">
    <source>
        <dbReference type="ARBA" id="ARBA00022857"/>
    </source>
</evidence>
<dbReference type="InterPro" id="IPR051609">
    <property type="entry name" value="NmrA/Isoflavone_reductase-like"/>
</dbReference>
<keyword evidence="1" id="KW-0521">NADP</keyword>
<evidence type="ECO:0000259" key="3">
    <source>
        <dbReference type="Pfam" id="PF05368"/>
    </source>
</evidence>
<dbReference type="AlphaFoldDB" id="A0A9P4Q2Q6"/>
<dbReference type="OrthoDB" id="5283654at2759"/>
<evidence type="ECO:0000313" key="4">
    <source>
        <dbReference type="EMBL" id="KAF2718689.1"/>
    </source>
</evidence>
<dbReference type="EMBL" id="MU003821">
    <property type="protein sequence ID" value="KAF2718689.1"/>
    <property type="molecule type" value="Genomic_DNA"/>
</dbReference>
<dbReference type="PANTHER" id="PTHR47706">
    <property type="entry name" value="NMRA-LIKE FAMILY PROTEIN"/>
    <property type="match status" value="1"/>
</dbReference>
<gene>
    <name evidence="4" type="ORF">K431DRAFT_230267</name>
</gene>
<keyword evidence="5" id="KW-1185">Reference proteome</keyword>
<comment type="caution">
    <text evidence="4">The sequence shown here is derived from an EMBL/GenBank/DDBJ whole genome shotgun (WGS) entry which is preliminary data.</text>
</comment>
<dbReference type="Pfam" id="PF05368">
    <property type="entry name" value="NmrA"/>
    <property type="match status" value="1"/>
</dbReference>
<dbReference type="InterPro" id="IPR008030">
    <property type="entry name" value="NmrA-like"/>
</dbReference>
<protein>
    <submittedName>
        <fullName evidence="4">NAD(P)-binding protein</fullName>
    </submittedName>
</protein>
<evidence type="ECO:0000256" key="2">
    <source>
        <dbReference type="ARBA" id="ARBA00023002"/>
    </source>
</evidence>
<dbReference type="Proteomes" id="UP000799441">
    <property type="component" value="Unassembled WGS sequence"/>
</dbReference>
<dbReference type="CDD" id="cd05259">
    <property type="entry name" value="PCBER_SDR_a"/>
    <property type="match status" value="1"/>
</dbReference>
<dbReference type="Gene3D" id="3.40.50.720">
    <property type="entry name" value="NAD(P)-binding Rossmann-like Domain"/>
    <property type="match status" value="1"/>
</dbReference>
<reference evidence="4" key="1">
    <citation type="journal article" date="2020" name="Stud. Mycol.">
        <title>101 Dothideomycetes genomes: a test case for predicting lifestyles and emergence of pathogens.</title>
        <authorList>
            <person name="Haridas S."/>
            <person name="Albert R."/>
            <person name="Binder M."/>
            <person name="Bloem J."/>
            <person name="Labutti K."/>
            <person name="Salamov A."/>
            <person name="Andreopoulos B."/>
            <person name="Baker S."/>
            <person name="Barry K."/>
            <person name="Bills G."/>
            <person name="Bluhm B."/>
            <person name="Cannon C."/>
            <person name="Castanera R."/>
            <person name="Culley D."/>
            <person name="Daum C."/>
            <person name="Ezra D."/>
            <person name="Gonzalez J."/>
            <person name="Henrissat B."/>
            <person name="Kuo A."/>
            <person name="Liang C."/>
            <person name="Lipzen A."/>
            <person name="Lutzoni F."/>
            <person name="Magnuson J."/>
            <person name="Mondo S."/>
            <person name="Nolan M."/>
            <person name="Ohm R."/>
            <person name="Pangilinan J."/>
            <person name="Park H.-J."/>
            <person name="Ramirez L."/>
            <person name="Alfaro M."/>
            <person name="Sun H."/>
            <person name="Tritt A."/>
            <person name="Yoshinaga Y."/>
            <person name="Zwiers L.-H."/>
            <person name="Turgeon B."/>
            <person name="Goodwin S."/>
            <person name="Spatafora J."/>
            <person name="Crous P."/>
            <person name="Grigoriev I."/>
        </authorList>
    </citation>
    <scope>NUCLEOTIDE SEQUENCE</scope>
    <source>
        <strain evidence="4">CBS 116435</strain>
    </source>
</reference>
<dbReference type="GO" id="GO:0016491">
    <property type="term" value="F:oxidoreductase activity"/>
    <property type="evidence" value="ECO:0007669"/>
    <property type="project" value="UniProtKB-KW"/>
</dbReference>
<accession>A0A9P4Q2Q6</accession>
<name>A0A9P4Q2Q6_9PEZI</name>
<keyword evidence="2" id="KW-0560">Oxidoreductase</keyword>
<dbReference type="InterPro" id="IPR036291">
    <property type="entry name" value="NAD(P)-bd_dom_sf"/>
</dbReference>
<sequence>MSSSILVLGAGELGDQVLAKLSTHPHRNDFKVALMLRPSAIESQDDAKRAKIDTYRSLDIDVLPGDLVNDDLEHLSSKFKGFHTIISCTGMTFPPGTQLKIVKSVLQAGAKRYFPWQYGVDYDVIGRGSAQNLFTEQLDVRDLLRSQSATEWVIVSTGMFSSFLIEPSFGIINEDRSVVTAIGSWESRITVTDVSEIGTVVAEIALACPQVSGVVHIASDTVSMRRIADVADEILGKKLERRLKTVSQLKEELAAEPDDGMRKYRVVFAEGTGVSWDLDGTFNAKKGIHLKPFTEWAKSNLH</sequence>